<dbReference type="PANTHER" id="PTHR24056:SF107">
    <property type="entry name" value="CYCLIN-DEPENDENT KINASE 11A-RELATED"/>
    <property type="match status" value="1"/>
</dbReference>
<name>A0A1D3LJP8_PLACE</name>
<dbReference type="InterPro" id="IPR011009">
    <property type="entry name" value="Kinase-like_dom_sf"/>
</dbReference>
<comment type="catalytic activity">
    <reaction evidence="12">
        <text>L-threonyl-[protein] + ATP = O-phospho-L-threonyl-[protein] + ADP + H(+)</text>
        <dbReference type="Rhea" id="RHEA:46608"/>
        <dbReference type="Rhea" id="RHEA-COMP:11060"/>
        <dbReference type="Rhea" id="RHEA-COMP:11605"/>
        <dbReference type="ChEBI" id="CHEBI:15378"/>
        <dbReference type="ChEBI" id="CHEBI:30013"/>
        <dbReference type="ChEBI" id="CHEBI:30616"/>
        <dbReference type="ChEBI" id="CHEBI:61977"/>
        <dbReference type="ChEBI" id="CHEBI:456216"/>
        <dbReference type="EC" id="2.7.11.22"/>
    </reaction>
</comment>
<dbReference type="Gene3D" id="1.10.510.10">
    <property type="entry name" value="Transferase(Phosphotransferase) domain 1"/>
    <property type="match status" value="1"/>
</dbReference>
<dbReference type="GO" id="GO:0007346">
    <property type="term" value="P:regulation of mitotic cell cycle"/>
    <property type="evidence" value="ECO:0007669"/>
    <property type="project" value="TreeGrafter"/>
</dbReference>
<dbReference type="SUPFAM" id="SSF56112">
    <property type="entry name" value="Protein kinase-like (PK-like)"/>
    <property type="match status" value="1"/>
</dbReference>
<protein>
    <recommendedName>
        <fullName evidence="9">Cyclin-dependent kinase 2 homolog</fullName>
        <ecNumber evidence="2">2.7.11.22</ecNumber>
    </recommendedName>
    <alternativeName>
        <fullName evidence="10">Cell division control protein 2 homolog</fullName>
    </alternativeName>
    <alternativeName>
        <fullName evidence="11">cdc2-related kinase 2</fullName>
    </alternativeName>
</protein>
<feature type="compositionally biased region" description="Basic and acidic residues" evidence="14">
    <location>
        <begin position="60"/>
        <end position="70"/>
    </location>
</feature>
<keyword evidence="4 16" id="KW-0808">Transferase</keyword>
<dbReference type="AlphaFoldDB" id="A0A1D3LJP8"/>
<evidence type="ECO:0000256" key="12">
    <source>
        <dbReference type="ARBA" id="ARBA00047811"/>
    </source>
</evidence>
<evidence type="ECO:0000256" key="4">
    <source>
        <dbReference type="ARBA" id="ARBA00022679"/>
    </source>
</evidence>
<dbReference type="FunFam" id="1.10.510.10:FF:000738">
    <property type="entry name" value="Cdc2-related protein kinase 1"/>
    <property type="match status" value="1"/>
</dbReference>
<dbReference type="CDD" id="cd07843">
    <property type="entry name" value="STKc_CDC2L1"/>
    <property type="match status" value="1"/>
</dbReference>
<proteinExistence type="inferred from homology"/>
<accession>A0A1D3LJP8</accession>
<evidence type="ECO:0000256" key="9">
    <source>
        <dbReference type="ARBA" id="ARBA00039612"/>
    </source>
</evidence>
<dbReference type="Pfam" id="PF00069">
    <property type="entry name" value="Pkinase"/>
    <property type="match status" value="1"/>
</dbReference>
<feature type="compositionally biased region" description="Basic and acidic residues" evidence="14">
    <location>
        <begin position="1"/>
        <end position="25"/>
    </location>
</feature>
<evidence type="ECO:0000256" key="2">
    <source>
        <dbReference type="ARBA" id="ARBA00012425"/>
    </source>
</evidence>
<evidence type="ECO:0000256" key="1">
    <source>
        <dbReference type="ARBA" id="ARBA00006485"/>
    </source>
</evidence>
<comment type="catalytic activity">
    <reaction evidence="13">
        <text>L-seryl-[protein] + ATP = O-phospho-L-seryl-[protein] + ADP + H(+)</text>
        <dbReference type="Rhea" id="RHEA:17989"/>
        <dbReference type="Rhea" id="RHEA-COMP:9863"/>
        <dbReference type="Rhea" id="RHEA-COMP:11604"/>
        <dbReference type="ChEBI" id="CHEBI:15378"/>
        <dbReference type="ChEBI" id="CHEBI:29999"/>
        <dbReference type="ChEBI" id="CHEBI:30616"/>
        <dbReference type="ChEBI" id="CHEBI:83421"/>
        <dbReference type="ChEBI" id="CHEBI:456216"/>
        <dbReference type="EC" id="2.7.11.22"/>
    </reaction>
</comment>
<dbReference type="GO" id="GO:0005524">
    <property type="term" value="F:ATP binding"/>
    <property type="evidence" value="ECO:0007669"/>
    <property type="project" value="UniProtKB-KW"/>
</dbReference>
<dbReference type="PANTHER" id="PTHR24056">
    <property type="entry name" value="CELL DIVISION PROTEIN KINASE"/>
    <property type="match status" value="1"/>
</dbReference>
<dbReference type="PROSITE" id="PS00108">
    <property type="entry name" value="PROTEIN_KINASE_ST"/>
    <property type="match status" value="1"/>
</dbReference>
<keyword evidence="7" id="KW-0067">ATP-binding</keyword>
<dbReference type="InterPro" id="IPR000719">
    <property type="entry name" value="Prot_kinase_dom"/>
</dbReference>
<comment type="subunit">
    <text evidence="8">May form a complex composed of at least the catalytic subunit CRK2 and a cyclin.</text>
</comment>
<dbReference type="InterPro" id="IPR050108">
    <property type="entry name" value="CDK"/>
</dbReference>
<dbReference type="GO" id="GO:0005634">
    <property type="term" value="C:nucleus"/>
    <property type="evidence" value="ECO:0007669"/>
    <property type="project" value="TreeGrafter"/>
</dbReference>
<evidence type="ECO:0000259" key="15">
    <source>
        <dbReference type="PROSITE" id="PS50011"/>
    </source>
</evidence>
<dbReference type="EC" id="2.7.11.22" evidence="2"/>
<dbReference type="GO" id="GO:0004693">
    <property type="term" value="F:cyclin-dependent protein serine/threonine kinase activity"/>
    <property type="evidence" value="ECO:0007669"/>
    <property type="project" value="UniProtKB-EC"/>
</dbReference>
<feature type="compositionally biased region" description="Basic and acidic residues" evidence="14">
    <location>
        <begin position="126"/>
        <end position="178"/>
    </location>
</feature>
<reference evidence="16 17" key="1">
    <citation type="submission" date="2016-08" db="EMBL/GenBank/DDBJ databases">
        <authorList>
            <consortium name="Pathogen Informatics"/>
        </authorList>
    </citation>
    <scope>NUCLEOTIDE SEQUENCE [LARGE SCALE GENOMIC DNA]</scope>
    <source>
        <strain evidence="16 17">DK</strain>
    </source>
</reference>
<evidence type="ECO:0000313" key="17">
    <source>
        <dbReference type="Proteomes" id="UP000195879"/>
    </source>
</evidence>
<evidence type="ECO:0000256" key="13">
    <source>
        <dbReference type="ARBA" id="ARBA00048367"/>
    </source>
</evidence>
<evidence type="ECO:0000256" key="10">
    <source>
        <dbReference type="ARBA" id="ARBA00041902"/>
    </source>
</evidence>
<dbReference type="SMART" id="SM00220">
    <property type="entry name" value="S_TKc"/>
    <property type="match status" value="1"/>
</dbReference>
<organism evidence="16 17">
    <name type="scientific">Plasmodium chabaudi adami</name>
    <dbReference type="NCBI Taxonomy" id="5826"/>
    <lineage>
        <taxon>Eukaryota</taxon>
        <taxon>Sar</taxon>
        <taxon>Alveolata</taxon>
        <taxon>Apicomplexa</taxon>
        <taxon>Aconoidasida</taxon>
        <taxon>Haemosporida</taxon>
        <taxon>Plasmodiidae</taxon>
        <taxon>Plasmodium</taxon>
        <taxon>Plasmodium (Vinckeia)</taxon>
    </lineage>
</organism>
<evidence type="ECO:0000256" key="6">
    <source>
        <dbReference type="ARBA" id="ARBA00022777"/>
    </source>
</evidence>
<dbReference type="Gene3D" id="3.30.200.20">
    <property type="entry name" value="Phosphorylase Kinase, domain 1"/>
    <property type="match status" value="1"/>
</dbReference>
<evidence type="ECO:0000256" key="8">
    <source>
        <dbReference type="ARBA" id="ARBA00038543"/>
    </source>
</evidence>
<comment type="similarity">
    <text evidence="1">Belongs to the protein kinase superfamily. CMGC Ser/Thr protein kinase family. CDC2/CDKX subfamily.</text>
</comment>
<feature type="compositionally biased region" description="Low complexity" evidence="14">
    <location>
        <begin position="180"/>
        <end position="199"/>
    </location>
</feature>
<dbReference type="PROSITE" id="PS50011">
    <property type="entry name" value="PROTEIN_KINASE_DOM"/>
    <property type="match status" value="1"/>
</dbReference>
<dbReference type="InterPro" id="IPR045267">
    <property type="entry name" value="CDK11/PITSLRE_STKc"/>
</dbReference>
<feature type="region of interest" description="Disordered" evidence="14">
    <location>
        <begin position="126"/>
        <end position="216"/>
    </location>
</feature>
<evidence type="ECO:0000256" key="11">
    <source>
        <dbReference type="ARBA" id="ARBA00042858"/>
    </source>
</evidence>
<gene>
    <name evidence="16" type="primary">CRK1</name>
    <name evidence="16" type="ORF">PCHDK_000142100</name>
</gene>
<sequence>MERDIKRKKRWDDNNNHLKNDEPTHRYSYNSYDKKTSEKNRNEINKHRDKRKYKNSPDSYHIHNEKKENISKMSSHRYSKYNDEHTEEYSKKNYEKKKSYYSDNYKNHFSNSYEKTADYKRPKYVDHKDESYKHEKGLQHTPDDIRDKKRGKDEIENTSKNNEQHINDENKNKSKEDGANDSYYSSSENKSTENSSSNDDTCDEYDSKDEHSSDNEKDQIDCILNGCRSIKNYKKLNKISEGTYGTVFRAKNKKTKKIIALKQLKNFSNMRHEGFAITSLREINILLQLEHENILSIKEVIVGKHLSDIYLVMEYIEHELKMLLDNKSPGFTISELKCLLKQLLSGINYLHTNWVMHRDLKTTNLLYSNKGILKICDFGMARKFGHVDNPNLTKNVVTLWYRAPELLLGEKCYTNKIDMWSVGCIFAELILKKPLFLGENEVDQMWKILNLLGLPDKETYPKFYEYPFISKNKDLFKKKKIKMNVNNLRSHFPNIASQFSGLYLSDIGLDLLKKLLHFNPQDRMSASEALKHPYFNEFPKPLEISEMPVIPDSNKVIRSNKMSNHFNFIDQNSIMFRS</sequence>
<dbReference type="EMBL" id="LT608201">
    <property type="protein sequence ID" value="SCM09776.1"/>
    <property type="molecule type" value="Genomic_DNA"/>
</dbReference>
<keyword evidence="6 16" id="KW-0418">Kinase</keyword>
<dbReference type="InterPro" id="IPR008271">
    <property type="entry name" value="Ser/Thr_kinase_AS"/>
</dbReference>
<dbReference type="OrthoDB" id="1732493at2759"/>
<dbReference type="GO" id="GO:0106310">
    <property type="term" value="F:protein serine kinase activity"/>
    <property type="evidence" value="ECO:0007669"/>
    <property type="project" value="RHEA"/>
</dbReference>
<evidence type="ECO:0000256" key="5">
    <source>
        <dbReference type="ARBA" id="ARBA00022741"/>
    </source>
</evidence>
<feature type="region of interest" description="Disordered" evidence="14">
    <location>
        <begin position="1"/>
        <end position="96"/>
    </location>
</feature>
<keyword evidence="5" id="KW-0547">Nucleotide-binding</keyword>
<evidence type="ECO:0000256" key="3">
    <source>
        <dbReference type="ARBA" id="ARBA00022527"/>
    </source>
</evidence>
<keyword evidence="3" id="KW-0723">Serine/threonine-protein kinase</keyword>
<feature type="domain" description="Protein kinase" evidence="15">
    <location>
        <begin position="233"/>
        <end position="535"/>
    </location>
</feature>
<dbReference type="Proteomes" id="UP000195879">
    <property type="component" value="Chromosome 7"/>
</dbReference>
<dbReference type="FunFam" id="3.30.200.20:FF:000054">
    <property type="entry name" value="Cyclin-dependent kinase 11B"/>
    <property type="match status" value="1"/>
</dbReference>
<evidence type="ECO:0000256" key="7">
    <source>
        <dbReference type="ARBA" id="ARBA00022840"/>
    </source>
</evidence>
<evidence type="ECO:0000313" key="16">
    <source>
        <dbReference type="EMBL" id="SCM09776.1"/>
    </source>
</evidence>
<evidence type="ECO:0000256" key="14">
    <source>
        <dbReference type="SAM" id="MobiDB-lite"/>
    </source>
</evidence>
<feature type="compositionally biased region" description="Basic and acidic residues" evidence="14">
    <location>
        <begin position="80"/>
        <end position="96"/>
    </location>
</feature>
<feature type="compositionally biased region" description="Basic and acidic residues" evidence="14">
    <location>
        <begin position="32"/>
        <end position="46"/>
    </location>
</feature>